<proteinExistence type="predicted"/>
<evidence type="ECO:0000313" key="2">
    <source>
        <dbReference type="Proteomes" id="UP001470230"/>
    </source>
</evidence>
<sequence>MPNLYLMEAALKALPITMFSMKALKKKEYFCKYCGAKYYTILSMTSGACSNSPNGHHIPYEGAAKNSYKCKYCGSSSYTLQTLTSGSCAKSPNKHHQPA</sequence>
<reference evidence="1 2" key="1">
    <citation type="submission" date="2024-04" db="EMBL/GenBank/DDBJ databases">
        <title>Tritrichomonas musculus Genome.</title>
        <authorList>
            <person name="Alves-Ferreira E."/>
            <person name="Grigg M."/>
            <person name="Lorenzi H."/>
            <person name="Galac M."/>
        </authorList>
    </citation>
    <scope>NUCLEOTIDE SEQUENCE [LARGE SCALE GENOMIC DNA]</scope>
    <source>
        <strain evidence="1 2">EAF2021</strain>
    </source>
</reference>
<protein>
    <submittedName>
        <fullName evidence="1">Uncharacterized protein</fullName>
    </submittedName>
</protein>
<dbReference type="Proteomes" id="UP001470230">
    <property type="component" value="Unassembled WGS sequence"/>
</dbReference>
<organism evidence="1 2">
    <name type="scientific">Tritrichomonas musculus</name>
    <dbReference type="NCBI Taxonomy" id="1915356"/>
    <lineage>
        <taxon>Eukaryota</taxon>
        <taxon>Metamonada</taxon>
        <taxon>Parabasalia</taxon>
        <taxon>Tritrichomonadida</taxon>
        <taxon>Tritrichomonadidae</taxon>
        <taxon>Tritrichomonas</taxon>
    </lineage>
</organism>
<dbReference type="EMBL" id="JAPFFF010000003">
    <property type="protein sequence ID" value="KAK8893390.1"/>
    <property type="molecule type" value="Genomic_DNA"/>
</dbReference>
<keyword evidence="2" id="KW-1185">Reference proteome</keyword>
<gene>
    <name evidence="1" type="ORF">M9Y10_021808</name>
</gene>
<accession>A0ABR2KTS0</accession>
<evidence type="ECO:0000313" key="1">
    <source>
        <dbReference type="EMBL" id="KAK8893390.1"/>
    </source>
</evidence>
<name>A0ABR2KTS0_9EUKA</name>
<comment type="caution">
    <text evidence="1">The sequence shown here is derived from an EMBL/GenBank/DDBJ whole genome shotgun (WGS) entry which is preliminary data.</text>
</comment>